<evidence type="ECO:0000259" key="8">
    <source>
        <dbReference type="PROSITE" id="PS50162"/>
    </source>
</evidence>
<dbReference type="InterPro" id="IPR013632">
    <property type="entry name" value="Rad51_C"/>
</dbReference>
<dbReference type="GO" id="GO:0000400">
    <property type="term" value="F:four-way junction DNA binding"/>
    <property type="evidence" value="ECO:0007669"/>
    <property type="project" value="TreeGrafter"/>
</dbReference>
<sequence length="466" mass="51272">MDLSTSITSCGLSGPELALLRKANTLTIEQLIMTPIEDFAKRCRISQIDVKRIFDKVIKRMPFPKIVCLDTSQHGDDVFTTGDDLLDSILGGGIKTGMVWEIVGESAAGKSQFALQLSLHVQRPLASKGLSGSTCYLTTSSSLPTARLLQIAEENFLTSAGCGLDDVHTLSAPTVALLEHILTVTLPAFIDQVASNPSRKRVRLLVIDALGELFHLSDKTTMSTLVERSKNIANISTSLHCLATKHRLAVVVLNEVIDVFHRQDLNDGTSPSDVLYEQQSKWFNTAAFFGEGRKEAALGLTWANQVNARIMLSRTGRRRYLTENEHPKRRQLAQLNSISQPIQQERQGEPTLIRRLSVLFSSVSQPAALDYIVSVSGISALPDSLTTLDSLAPQLASENTAKVAEVSVLPAYLEPPSEKVLPLTNNEAPSSQPNERDEFEDVWDQDSSYANFDWDALEEDLSQKKE</sequence>
<dbReference type="GO" id="GO:0000722">
    <property type="term" value="P:telomere maintenance via recombination"/>
    <property type="evidence" value="ECO:0007669"/>
    <property type="project" value="TreeGrafter"/>
</dbReference>
<keyword evidence="5" id="KW-0234">DNA repair</keyword>
<dbReference type="Proteomes" id="UP000807306">
    <property type="component" value="Unassembled WGS sequence"/>
</dbReference>
<dbReference type="GO" id="GO:0005657">
    <property type="term" value="C:replication fork"/>
    <property type="evidence" value="ECO:0007669"/>
    <property type="project" value="TreeGrafter"/>
</dbReference>
<dbReference type="GO" id="GO:0045003">
    <property type="term" value="P:double-strand break repair via synthesis-dependent strand annealing"/>
    <property type="evidence" value="ECO:0007669"/>
    <property type="project" value="TreeGrafter"/>
</dbReference>
<keyword evidence="6" id="KW-0539">Nucleus</keyword>
<dbReference type="Pfam" id="PF08423">
    <property type="entry name" value="Rad51"/>
    <property type="match status" value="1"/>
</dbReference>
<evidence type="ECO:0000256" key="1">
    <source>
        <dbReference type="ARBA" id="ARBA00004123"/>
    </source>
</evidence>
<evidence type="ECO:0000313" key="10">
    <source>
        <dbReference type="Proteomes" id="UP000807306"/>
    </source>
</evidence>
<name>A0A9P6EQX9_9AGAR</name>
<protein>
    <submittedName>
        <fullName evidence="9">P-loop containing nucleoside triphosphate hydrolase protein</fullName>
    </submittedName>
</protein>
<organism evidence="9 10">
    <name type="scientific">Crepidotus variabilis</name>
    <dbReference type="NCBI Taxonomy" id="179855"/>
    <lineage>
        <taxon>Eukaryota</taxon>
        <taxon>Fungi</taxon>
        <taxon>Dikarya</taxon>
        <taxon>Basidiomycota</taxon>
        <taxon>Agaricomycotina</taxon>
        <taxon>Agaricomycetes</taxon>
        <taxon>Agaricomycetidae</taxon>
        <taxon>Agaricales</taxon>
        <taxon>Agaricineae</taxon>
        <taxon>Crepidotaceae</taxon>
        <taxon>Crepidotus</taxon>
    </lineage>
</organism>
<dbReference type="AlphaFoldDB" id="A0A9P6EQX9"/>
<keyword evidence="2" id="KW-0547">Nucleotide-binding</keyword>
<comment type="caution">
    <text evidence="9">The sequence shown here is derived from an EMBL/GenBank/DDBJ whole genome shotgun (WGS) entry which is preliminary data.</text>
</comment>
<evidence type="ECO:0000256" key="5">
    <source>
        <dbReference type="ARBA" id="ARBA00023204"/>
    </source>
</evidence>
<keyword evidence="10" id="KW-1185">Reference proteome</keyword>
<dbReference type="GO" id="GO:0005524">
    <property type="term" value="F:ATP binding"/>
    <property type="evidence" value="ECO:0007669"/>
    <property type="project" value="UniProtKB-KW"/>
</dbReference>
<dbReference type="PANTHER" id="PTHR46487">
    <property type="entry name" value="DNA REPAIR PROTEIN XRCC3"/>
    <property type="match status" value="1"/>
</dbReference>
<dbReference type="InterPro" id="IPR020588">
    <property type="entry name" value="RecA_ATP-bd"/>
</dbReference>
<gene>
    <name evidence="9" type="ORF">CPB83DRAFT_902821</name>
</gene>
<dbReference type="GO" id="GO:0061982">
    <property type="term" value="P:meiosis I cell cycle process"/>
    <property type="evidence" value="ECO:0007669"/>
    <property type="project" value="UniProtKB-ARBA"/>
</dbReference>
<dbReference type="InterPro" id="IPR047348">
    <property type="entry name" value="XRCC3-like_C"/>
</dbReference>
<dbReference type="CDD" id="cd19491">
    <property type="entry name" value="XRCC3"/>
    <property type="match status" value="1"/>
</dbReference>
<dbReference type="OrthoDB" id="1861185at2759"/>
<feature type="domain" description="RecA family profile 1" evidence="8">
    <location>
        <begin position="75"/>
        <end position="256"/>
    </location>
</feature>
<keyword evidence="4" id="KW-0067">ATP-binding</keyword>
<dbReference type="GO" id="GO:0090656">
    <property type="term" value="P:t-circle formation"/>
    <property type="evidence" value="ECO:0007669"/>
    <property type="project" value="TreeGrafter"/>
</dbReference>
<dbReference type="GO" id="GO:0071140">
    <property type="term" value="P:resolution of mitotic recombination intermediates"/>
    <property type="evidence" value="ECO:0007669"/>
    <property type="project" value="TreeGrafter"/>
</dbReference>
<dbReference type="GO" id="GO:0140664">
    <property type="term" value="F:ATP-dependent DNA damage sensor activity"/>
    <property type="evidence" value="ECO:0007669"/>
    <property type="project" value="InterPro"/>
</dbReference>
<keyword evidence="3" id="KW-0227">DNA damage</keyword>
<proteinExistence type="predicted"/>
<dbReference type="InterPro" id="IPR027417">
    <property type="entry name" value="P-loop_NTPase"/>
</dbReference>
<feature type="compositionally biased region" description="Polar residues" evidence="7">
    <location>
        <begin position="423"/>
        <end position="433"/>
    </location>
</feature>
<dbReference type="SUPFAM" id="SSF52540">
    <property type="entry name" value="P-loop containing nucleoside triphosphate hydrolases"/>
    <property type="match status" value="1"/>
</dbReference>
<dbReference type="EMBL" id="MU157828">
    <property type="protein sequence ID" value="KAF9533429.1"/>
    <property type="molecule type" value="Genomic_DNA"/>
</dbReference>
<dbReference type="PANTHER" id="PTHR46487:SF1">
    <property type="entry name" value="DNA REPAIR PROTEIN XRCC3"/>
    <property type="match status" value="1"/>
</dbReference>
<keyword evidence="9" id="KW-0378">Hydrolase</keyword>
<dbReference type="GO" id="GO:0033065">
    <property type="term" value="C:Rad51C-XRCC3 complex"/>
    <property type="evidence" value="ECO:0007669"/>
    <property type="project" value="TreeGrafter"/>
</dbReference>
<evidence type="ECO:0000256" key="3">
    <source>
        <dbReference type="ARBA" id="ARBA00022763"/>
    </source>
</evidence>
<evidence type="ECO:0000256" key="7">
    <source>
        <dbReference type="SAM" id="MobiDB-lite"/>
    </source>
</evidence>
<comment type="subcellular location">
    <subcellularLocation>
        <location evidence="1">Nucleus</location>
    </subcellularLocation>
</comment>
<dbReference type="GO" id="GO:0016787">
    <property type="term" value="F:hydrolase activity"/>
    <property type="evidence" value="ECO:0007669"/>
    <property type="project" value="UniProtKB-KW"/>
</dbReference>
<evidence type="ECO:0000256" key="6">
    <source>
        <dbReference type="ARBA" id="ARBA00023242"/>
    </source>
</evidence>
<accession>A0A9P6EQX9</accession>
<dbReference type="Gene3D" id="3.40.50.300">
    <property type="entry name" value="P-loop containing nucleotide triphosphate hydrolases"/>
    <property type="match status" value="1"/>
</dbReference>
<evidence type="ECO:0000256" key="2">
    <source>
        <dbReference type="ARBA" id="ARBA00022741"/>
    </source>
</evidence>
<evidence type="ECO:0000313" key="9">
    <source>
        <dbReference type="EMBL" id="KAF9533429.1"/>
    </source>
</evidence>
<feature type="region of interest" description="Disordered" evidence="7">
    <location>
        <begin position="419"/>
        <end position="442"/>
    </location>
</feature>
<evidence type="ECO:0000256" key="4">
    <source>
        <dbReference type="ARBA" id="ARBA00022840"/>
    </source>
</evidence>
<reference evidence="9" key="1">
    <citation type="submission" date="2020-11" db="EMBL/GenBank/DDBJ databases">
        <authorList>
            <consortium name="DOE Joint Genome Institute"/>
            <person name="Ahrendt S."/>
            <person name="Riley R."/>
            <person name="Andreopoulos W."/>
            <person name="Labutti K."/>
            <person name="Pangilinan J."/>
            <person name="Ruiz-Duenas F.J."/>
            <person name="Barrasa J.M."/>
            <person name="Sanchez-Garcia M."/>
            <person name="Camarero S."/>
            <person name="Miyauchi S."/>
            <person name="Serrano A."/>
            <person name="Linde D."/>
            <person name="Babiker R."/>
            <person name="Drula E."/>
            <person name="Ayuso-Fernandez I."/>
            <person name="Pacheco R."/>
            <person name="Padilla G."/>
            <person name="Ferreira P."/>
            <person name="Barriuso J."/>
            <person name="Kellner H."/>
            <person name="Castanera R."/>
            <person name="Alfaro M."/>
            <person name="Ramirez L."/>
            <person name="Pisabarro A.G."/>
            <person name="Kuo A."/>
            <person name="Tritt A."/>
            <person name="Lipzen A."/>
            <person name="He G."/>
            <person name="Yan M."/>
            <person name="Ng V."/>
            <person name="Cullen D."/>
            <person name="Martin F."/>
            <person name="Rosso M.-N."/>
            <person name="Henrissat B."/>
            <person name="Hibbett D."/>
            <person name="Martinez A.T."/>
            <person name="Grigoriev I.V."/>
        </authorList>
    </citation>
    <scope>NUCLEOTIDE SEQUENCE</scope>
    <source>
        <strain evidence="9">CBS 506.95</strain>
    </source>
</reference>
<dbReference type="PROSITE" id="PS50162">
    <property type="entry name" value="RECA_2"/>
    <property type="match status" value="1"/>
</dbReference>